<proteinExistence type="predicted"/>
<keyword evidence="2" id="KW-1185">Reference proteome</keyword>
<comment type="caution">
    <text evidence="1">The sequence shown here is derived from an EMBL/GenBank/DDBJ whole genome shotgun (WGS) entry which is preliminary data.</text>
</comment>
<reference evidence="1" key="1">
    <citation type="submission" date="2021-01" db="EMBL/GenBank/DDBJ databases">
        <authorList>
            <consortium name="Genoscope - CEA"/>
            <person name="William W."/>
        </authorList>
    </citation>
    <scope>NUCLEOTIDE SEQUENCE</scope>
</reference>
<dbReference type="EMBL" id="CAJJDO010000141">
    <property type="protein sequence ID" value="CAD8205529.1"/>
    <property type="molecule type" value="Genomic_DNA"/>
</dbReference>
<protein>
    <submittedName>
        <fullName evidence="1">Uncharacterized protein</fullName>
    </submittedName>
</protein>
<evidence type="ECO:0000313" key="1">
    <source>
        <dbReference type="EMBL" id="CAD8205529.1"/>
    </source>
</evidence>
<sequence>MDLYEITILQIQSFYLFGDQIKSNSALWIQLSEKCYELKLYKIMIKIISILFKLQFQTINVARLFKIIQFAIQLQQQQENMEFQEYNKDDDQTEGLTFEEILDQEKLNQLNEIKFEIFQIFIFLSKFHPFKVFIKSDDGIKKIKANFPKIKQQEQ</sequence>
<accession>A0A8S1XVR9</accession>
<dbReference type="Proteomes" id="UP000689195">
    <property type="component" value="Unassembled WGS sequence"/>
</dbReference>
<organism evidence="1 2">
    <name type="scientific">Paramecium pentaurelia</name>
    <dbReference type="NCBI Taxonomy" id="43138"/>
    <lineage>
        <taxon>Eukaryota</taxon>
        <taxon>Sar</taxon>
        <taxon>Alveolata</taxon>
        <taxon>Ciliophora</taxon>
        <taxon>Intramacronucleata</taxon>
        <taxon>Oligohymenophorea</taxon>
        <taxon>Peniculida</taxon>
        <taxon>Parameciidae</taxon>
        <taxon>Paramecium</taxon>
    </lineage>
</organism>
<evidence type="ECO:0000313" key="2">
    <source>
        <dbReference type="Proteomes" id="UP000689195"/>
    </source>
</evidence>
<name>A0A8S1XVR9_9CILI</name>
<gene>
    <name evidence="1" type="ORF">PPENT_87.1.T1410005</name>
</gene>
<dbReference type="AlphaFoldDB" id="A0A8S1XVR9"/>